<evidence type="ECO:0000313" key="3">
    <source>
        <dbReference type="Proteomes" id="UP000326198"/>
    </source>
</evidence>
<sequence length="56" mass="6197">MACIGFVFLVLPAILGFLGFLGFFFRCFILLGGLFPCELFFWEGGVVSNVVVLFLV</sequence>
<evidence type="ECO:0000256" key="1">
    <source>
        <dbReference type="SAM" id="Phobius"/>
    </source>
</evidence>
<gene>
    <name evidence="2" type="ORF">BDV26DRAFT_260563</name>
</gene>
<reference evidence="2 3" key="1">
    <citation type="submission" date="2019-04" db="EMBL/GenBank/DDBJ databases">
        <title>Friends and foes A comparative genomics studyof 23 Aspergillus species from section Flavi.</title>
        <authorList>
            <consortium name="DOE Joint Genome Institute"/>
            <person name="Kjaerbolling I."/>
            <person name="Vesth T."/>
            <person name="Frisvad J.C."/>
            <person name="Nybo J.L."/>
            <person name="Theobald S."/>
            <person name="Kildgaard S."/>
            <person name="Isbrandt T."/>
            <person name="Kuo A."/>
            <person name="Sato A."/>
            <person name="Lyhne E.K."/>
            <person name="Kogle M.E."/>
            <person name="Wiebenga A."/>
            <person name="Kun R.S."/>
            <person name="Lubbers R.J."/>
            <person name="Makela M.R."/>
            <person name="Barry K."/>
            <person name="Chovatia M."/>
            <person name="Clum A."/>
            <person name="Daum C."/>
            <person name="Haridas S."/>
            <person name="He G."/>
            <person name="LaButti K."/>
            <person name="Lipzen A."/>
            <person name="Mondo S."/>
            <person name="Riley R."/>
            <person name="Salamov A."/>
            <person name="Simmons B.A."/>
            <person name="Magnuson J.K."/>
            <person name="Henrissat B."/>
            <person name="Mortensen U.H."/>
            <person name="Larsen T.O."/>
            <person name="Devries R.P."/>
            <person name="Grigoriev I.V."/>
            <person name="Machida M."/>
            <person name="Baker S.E."/>
            <person name="Andersen M.R."/>
        </authorList>
    </citation>
    <scope>NUCLEOTIDE SEQUENCE [LARGE SCALE GENOMIC DNA]</scope>
    <source>
        <strain evidence="2 3">IBT 29228</strain>
    </source>
</reference>
<keyword evidence="1" id="KW-0472">Membrane</keyword>
<keyword evidence="1" id="KW-1133">Transmembrane helix</keyword>
<proteinExistence type="predicted"/>
<evidence type="ECO:0000313" key="2">
    <source>
        <dbReference type="EMBL" id="KAE8378927.1"/>
    </source>
</evidence>
<protein>
    <submittedName>
        <fullName evidence="2">Uncharacterized protein</fullName>
    </submittedName>
</protein>
<keyword evidence="3" id="KW-1185">Reference proteome</keyword>
<dbReference type="AlphaFoldDB" id="A0A5N7BB85"/>
<dbReference type="EMBL" id="ML736201">
    <property type="protein sequence ID" value="KAE8378927.1"/>
    <property type="molecule type" value="Genomic_DNA"/>
</dbReference>
<organism evidence="2 3">
    <name type="scientific">Aspergillus bertholletiae</name>
    <dbReference type="NCBI Taxonomy" id="1226010"/>
    <lineage>
        <taxon>Eukaryota</taxon>
        <taxon>Fungi</taxon>
        <taxon>Dikarya</taxon>
        <taxon>Ascomycota</taxon>
        <taxon>Pezizomycotina</taxon>
        <taxon>Eurotiomycetes</taxon>
        <taxon>Eurotiomycetidae</taxon>
        <taxon>Eurotiales</taxon>
        <taxon>Aspergillaceae</taxon>
        <taxon>Aspergillus</taxon>
        <taxon>Aspergillus subgen. Circumdati</taxon>
    </lineage>
</organism>
<accession>A0A5N7BB85</accession>
<name>A0A5N7BB85_9EURO</name>
<feature type="transmembrane region" description="Helical" evidence="1">
    <location>
        <begin position="39"/>
        <end position="55"/>
    </location>
</feature>
<feature type="transmembrane region" description="Helical" evidence="1">
    <location>
        <begin position="7"/>
        <end position="33"/>
    </location>
</feature>
<keyword evidence="1" id="KW-0812">Transmembrane</keyword>
<dbReference type="Proteomes" id="UP000326198">
    <property type="component" value="Unassembled WGS sequence"/>
</dbReference>